<evidence type="ECO:0000256" key="7">
    <source>
        <dbReference type="ARBA" id="ARBA00022840"/>
    </source>
</evidence>
<evidence type="ECO:0000256" key="2">
    <source>
        <dbReference type="ARBA" id="ARBA00008100"/>
    </source>
</evidence>
<dbReference type="InterPro" id="IPR004308">
    <property type="entry name" value="GCS"/>
</dbReference>
<gene>
    <name evidence="11" type="ORF">KUTeg_000771</name>
</gene>
<evidence type="ECO:0000256" key="10">
    <source>
        <dbReference type="RuleBase" id="RU367135"/>
    </source>
</evidence>
<evidence type="ECO:0000256" key="1">
    <source>
        <dbReference type="ARBA" id="ARBA00005006"/>
    </source>
</evidence>
<evidence type="ECO:0000256" key="9">
    <source>
        <dbReference type="ARBA" id="ARBA00032122"/>
    </source>
</evidence>
<evidence type="ECO:0000256" key="3">
    <source>
        <dbReference type="ARBA" id="ARBA00012220"/>
    </source>
</evidence>
<keyword evidence="7 10" id="KW-0067">ATP-binding</keyword>
<comment type="catalytic activity">
    <reaction evidence="10">
        <text>L-cysteine + L-glutamate + ATP = gamma-L-glutamyl-L-cysteine + ADP + phosphate + H(+)</text>
        <dbReference type="Rhea" id="RHEA:13285"/>
        <dbReference type="ChEBI" id="CHEBI:15378"/>
        <dbReference type="ChEBI" id="CHEBI:29985"/>
        <dbReference type="ChEBI" id="CHEBI:30616"/>
        <dbReference type="ChEBI" id="CHEBI:35235"/>
        <dbReference type="ChEBI" id="CHEBI:43474"/>
        <dbReference type="ChEBI" id="CHEBI:58173"/>
        <dbReference type="ChEBI" id="CHEBI:456216"/>
        <dbReference type="EC" id="6.3.2.2"/>
    </reaction>
</comment>
<comment type="similarity">
    <text evidence="2 10">Belongs to the glutamate--cysteine ligase type 3 family.</text>
</comment>
<dbReference type="EC" id="6.3.2.2" evidence="3 10"/>
<comment type="pathway">
    <text evidence="1 10">Sulfur metabolism; glutathione biosynthesis; glutathione from L-cysteine and L-glutamate: step 1/2.</text>
</comment>
<sequence length="487" mass="55600">MGDHPTTWRPEYAAYMVEGTPGKPYGGHLAHFNVVEANMRLRRQEIQNLLGENEVPISLTTFPRAGCPSFTTPEMSPTPTEGASHSLFFPDGAIFPGHPRFKTLTRNIRQRRKAKPAINIPKDYSRLGDDGESAQAAKPDHIYMDYNDNRWTVIAQSVDDRTKEELGLEPLKENKFRINKSRYDSIDSYLSGVFCPYGLKNLVLDNDIKTTLMDAAHLFIRDPISLFSEKLNQNDEEDTDHFENIQSTNWQTMRFKPPPPNSNIGWRVEFRPMEVQLTDFENAAYTVFIVLLTRVILTYQLNFVIPICKNIKIIKMSSFSKDCTPEEMTKCISVGRCHKCDCIDDEYSMMNIDKIINGKDNFPGLIPLIQMYLDSLEVDVDTRCTIQQYLSLISKRASGELMTTARWIREFVTNHPEYKNDSVVSDRINYDLLKRCADISTGKLECNGLLPSFSSKTTDDVPKALSKTEVYLNKKNPHTYGQVNGVE</sequence>
<evidence type="ECO:0000313" key="12">
    <source>
        <dbReference type="Proteomes" id="UP001217089"/>
    </source>
</evidence>
<dbReference type="Proteomes" id="UP001217089">
    <property type="component" value="Unassembled WGS sequence"/>
</dbReference>
<proteinExistence type="inferred from homology"/>
<reference evidence="11 12" key="1">
    <citation type="submission" date="2022-12" db="EMBL/GenBank/DDBJ databases">
        <title>Chromosome-level genome of Tegillarca granosa.</title>
        <authorList>
            <person name="Kim J."/>
        </authorList>
    </citation>
    <scope>NUCLEOTIDE SEQUENCE [LARGE SCALE GENOMIC DNA]</scope>
    <source>
        <strain evidence="11">Teg-2019</strain>
        <tissue evidence="11">Adductor muscle</tissue>
    </source>
</reference>
<keyword evidence="4 10" id="KW-0436">Ligase</keyword>
<dbReference type="Gene3D" id="3.30.590.50">
    <property type="match status" value="2"/>
</dbReference>
<keyword evidence="5 10" id="KW-0317">Glutathione biosynthesis</keyword>
<dbReference type="PANTHER" id="PTHR11164:SF0">
    <property type="entry name" value="GLUTAMATE--CYSTEINE LIGASE CATALYTIC SUBUNIT"/>
    <property type="match status" value="1"/>
</dbReference>
<keyword evidence="12" id="KW-1185">Reference proteome</keyword>
<dbReference type="PANTHER" id="PTHR11164">
    <property type="entry name" value="GLUTAMATE CYSTEINE LIGASE"/>
    <property type="match status" value="1"/>
</dbReference>
<accession>A0ABQ9G1C3</accession>
<dbReference type="Gene3D" id="1.10.8.960">
    <property type="match status" value="1"/>
</dbReference>
<keyword evidence="6 10" id="KW-0547">Nucleotide-binding</keyword>
<dbReference type="SUPFAM" id="SSF55931">
    <property type="entry name" value="Glutamine synthetase/guanido kinase"/>
    <property type="match status" value="1"/>
</dbReference>
<evidence type="ECO:0000256" key="4">
    <source>
        <dbReference type="ARBA" id="ARBA00022598"/>
    </source>
</evidence>
<evidence type="ECO:0000256" key="6">
    <source>
        <dbReference type="ARBA" id="ARBA00022741"/>
    </source>
</evidence>
<name>A0ABQ9G1C3_TEGGR</name>
<dbReference type="InterPro" id="IPR014746">
    <property type="entry name" value="Gln_synth/guanido_kin_cat_dom"/>
</dbReference>
<evidence type="ECO:0000256" key="5">
    <source>
        <dbReference type="ARBA" id="ARBA00022684"/>
    </source>
</evidence>
<organism evidence="11 12">
    <name type="scientific">Tegillarca granosa</name>
    <name type="common">Malaysian cockle</name>
    <name type="synonym">Anadara granosa</name>
    <dbReference type="NCBI Taxonomy" id="220873"/>
    <lineage>
        <taxon>Eukaryota</taxon>
        <taxon>Metazoa</taxon>
        <taxon>Spiralia</taxon>
        <taxon>Lophotrochozoa</taxon>
        <taxon>Mollusca</taxon>
        <taxon>Bivalvia</taxon>
        <taxon>Autobranchia</taxon>
        <taxon>Pteriomorphia</taxon>
        <taxon>Arcoida</taxon>
        <taxon>Arcoidea</taxon>
        <taxon>Arcidae</taxon>
        <taxon>Tegillarca</taxon>
    </lineage>
</organism>
<evidence type="ECO:0000313" key="11">
    <source>
        <dbReference type="EMBL" id="KAJ8322300.1"/>
    </source>
</evidence>
<evidence type="ECO:0000256" key="8">
    <source>
        <dbReference type="ARBA" id="ARBA00030585"/>
    </source>
</evidence>
<dbReference type="EMBL" id="JARBDR010000018">
    <property type="protein sequence ID" value="KAJ8322300.1"/>
    <property type="molecule type" value="Genomic_DNA"/>
</dbReference>
<comment type="caution">
    <text evidence="11">The sequence shown here is derived from an EMBL/GenBank/DDBJ whole genome shotgun (WGS) entry which is preliminary data.</text>
</comment>
<dbReference type="Pfam" id="PF03074">
    <property type="entry name" value="GCS"/>
    <property type="match status" value="1"/>
</dbReference>
<protein>
    <recommendedName>
        <fullName evidence="3 10">Glutamate--cysteine ligase</fullName>
        <ecNumber evidence="3 10">6.3.2.2</ecNumber>
    </recommendedName>
    <alternativeName>
        <fullName evidence="9 10">Gamma-ECS</fullName>
    </alternativeName>
    <alternativeName>
        <fullName evidence="8 10">Gamma-glutamylcysteine synthetase</fullName>
    </alternativeName>
</protein>